<dbReference type="Proteomes" id="UP000622317">
    <property type="component" value="Unassembled WGS sequence"/>
</dbReference>
<sequence length="361" mass="40092">MVSRDETDSPPKETGGASLIAVVFAAGMLGALKMLAPELLSSVTGVVAALAFCVVAGATVFLAIRNASPGRALSRRDLTGMEEDKARYVEARVLRFEEERERLERSAFEFYQNVLDEIPGKLRELVASSRVALDQVTTDISKASKLPRDMGVAASAEEWRRVIGEQWMPWESDLGYLGVSEIGMRIHQASESWRSYQNLNPKSFEGRERDGEHGPALGLAQVISRLRMESVNELMEGYRQVGSRFLLVYRKEREWMSQTVFQSLVLLNEVGEENATLADTNMRSRIVRLKTVFDLVIRMGDSIESELLNVEDGEARRSKVVRTCINLSILGAMPRWFAEAGSLGCDDGDEADSLFAVAECV</sequence>
<protein>
    <submittedName>
        <fullName evidence="2">Uncharacterized protein</fullName>
    </submittedName>
</protein>
<dbReference type="EMBL" id="JACYFG010000002">
    <property type="protein sequence ID" value="MBD5778198.1"/>
    <property type="molecule type" value="Genomic_DNA"/>
</dbReference>
<evidence type="ECO:0000313" key="3">
    <source>
        <dbReference type="Proteomes" id="UP000622317"/>
    </source>
</evidence>
<reference evidence="2" key="1">
    <citation type="submission" date="2020-09" db="EMBL/GenBank/DDBJ databases">
        <title>Pelagicoccus enzymogenes sp. nov. with an EPS production, isolated from marine sediment.</title>
        <authorList>
            <person name="Feng X."/>
        </authorList>
    </citation>
    <scope>NUCLEOTIDE SEQUENCE</scope>
    <source>
        <strain evidence="2">NFK12</strain>
    </source>
</reference>
<comment type="caution">
    <text evidence="2">The sequence shown here is derived from an EMBL/GenBank/DDBJ whole genome shotgun (WGS) entry which is preliminary data.</text>
</comment>
<keyword evidence="1" id="KW-0812">Transmembrane</keyword>
<gene>
    <name evidence="2" type="ORF">IEN85_01650</name>
</gene>
<accession>A0A927IG06</accession>
<evidence type="ECO:0000313" key="2">
    <source>
        <dbReference type="EMBL" id="MBD5778198.1"/>
    </source>
</evidence>
<dbReference type="AlphaFoldDB" id="A0A927IG06"/>
<keyword evidence="3" id="KW-1185">Reference proteome</keyword>
<organism evidence="2 3">
    <name type="scientific">Pelagicoccus enzymogenes</name>
    <dbReference type="NCBI Taxonomy" id="2773457"/>
    <lineage>
        <taxon>Bacteria</taxon>
        <taxon>Pseudomonadati</taxon>
        <taxon>Verrucomicrobiota</taxon>
        <taxon>Opitutia</taxon>
        <taxon>Puniceicoccales</taxon>
        <taxon>Pelagicoccaceae</taxon>
        <taxon>Pelagicoccus</taxon>
    </lineage>
</organism>
<dbReference type="RefSeq" id="WP_191615317.1">
    <property type="nucleotide sequence ID" value="NZ_JACYFG010000002.1"/>
</dbReference>
<keyword evidence="1" id="KW-1133">Transmembrane helix</keyword>
<proteinExistence type="predicted"/>
<name>A0A927IG06_9BACT</name>
<feature type="transmembrane region" description="Helical" evidence="1">
    <location>
        <begin position="39"/>
        <end position="64"/>
    </location>
</feature>
<keyword evidence="1" id="KW-0472">Membrane</keyword>
<evidence type="ECO:0000256" key="1">
    <source>
        <dbReference type="SAM" id="Phobius"/>
    </source>
</evidence>
<feature type="transmembrane region" description="Helical" evidence="1">
    <location>
        <begin position="15"/>
        <end position="32"/>
    </location>
</feature>